<keyword evidence="3" id="KW-0326">Glycosidase</keyword>
<comment type="similarity">
    <text evidence="1">Belongs to the glycosyl hydrolase 39 family.</text>
</comment>
<dbReference type="Pfam" id="PF01229">
    <property type="entry name" value="Glyco_hydro_39"/>
    <property type="match status" value="1"/>
</dbReference>
<name>A0A401UVY6_9CELL</name>
<keyword evidence="2" id="KW-0378">Hydrolase</keyword>
<reference evidence="6 7" key="1">
    <citation type="submission" date="2018-11" db="EMBL/GenBank/DDBJ databases">
        <title>Draft genome sequence of Cellulomonas takizawaensis strain TKZ-21.</title>
        <authorList>
            <person name="Yamamura H."/>
            <person name="Hayashi T."/>
            <person name="Hamada M."/>
            <person name="Serisawa Y."/>
            <person name="Matsuyama K."/>
            <person name="Nakagawa Y."/>
            <person name="Otoguro M."/>
            <person name="Yanagida F."/>
            <person name="Hayakawa M."/>
        </authorList>
    </citation>
    <scope>NUCLEOTIDE SEQUENCE [LARGE SCALE GENOMIC DNA]</scope>
    <source>
        <strain evidence="6 7">TKZ-21</strain>
    </source>
</reference>
<evidence type="ECO:0000313" key="7">
    <source>
        <dbReference type="Proteomes" id="UP000288246"/>
    </source>
</evidence>
<evidence type="ECO:0000259" key="5">
    <source>
        <dbReference type="Pfam" id="PF01229"/>
    </source>
</evidence>
<organism evidence="6 7">
    <name type="scientific">Cellulomonas algicola</name>
    <dbReference type="NCBI Taxonomy" id="2071633"/>
    <lineage>
        <taxon>Bacteria</taxon>
        <taxon>Bacillati</taxon>
        <taxon>Actinomycetota</taxon>
        <taxon>Actinomycetes</taxon>
        <taxon>Micrococcales</taxon>
        <taxon>Cellulomonadaceae</taxon>
        <taxon>Cellulomonas</taxon>
    </lineage>
</organism>
<dbReference type="SUPFAM" id="SSF51445">
    <property type="entry name" value="(Trans)glycosidases"/>
    <property type="match status" value="1"/>
</dbReference>
<dbReference type="InterPro" id="IPR049166">
    <property type="entry name" value="GH39_cat"/>
</dbReference>
<dbReference type="InterPro" id="IPR000514">
    <property type="entry name" value="Glyco_hydro_39"/>
</dbReference>
<protein>
    <submittedName>
        <fullName evidence="6">Beta-xylosidase</fullName>
    </submittedName>
</protein>
<dbReference type="SUPFAM" id="SSF51011">
    <property type="entry name" value="Glycosyl hydrolase domain"/>
    <property type="match status" value="1"/>
</dbReference>
<dbReference type="Gene3D" id="3.20.20.80">
    <property type="entry name" value="Glycosidases"/>
    <property type="match status" value="1"/>
</dbReference>
<evidence type="ECO:0000256" key="2">
    <source>
        <dbReference type="ARBA" id="ARBA00022801"/>
    </source>
</evidence>
<gene>
    <name evidence="6" type="primary">xynB2_1</name>
    <name evidence="6" type="ORF">CTKZ_04090</name>
</gene>
<evidence type="ECO:0000256" key="3">
    <source>
        <dbReference type="ARBA" id="ARBA00023295"/>
    </source>
</evidence>
<dbReference type="InterPro" id="IPR017853">
    <property type="entry name" value="GH"/>
</dbReference>
<evidence type="ECO:0000313" key="6">
    <source>
        <dbReference type="EMBL" id="GCD18847.1"/>
    </source>
</evidence>
<feature type="domain" description="Glycosyl hydrolases family 39 N-terminal catalytic" evidence="5">
    <location>
        <begin position="6"/>
        <end position="470"/>
    </location>
</feature>
<dbReference type="RefSeq" id="WP_124341401.1">
    <property type="nucleotide sequence ID" value="NZ_BHYL01000034.1"/>
</dbReference>
<dbReference type="GO" id="GO:0004553">
    <property type="term" value="F:hydrolase activity, hydrolyzing O-glycosyl compounds"/>
    <property type="evidence" value="ECO:0007669"/>
    <property type="project" value="InterPro"/>
</dbReference>
<dbReference type="AlphaFoldDB" id="A0A401UVY6"/>
<dbReference type="Proteomes" id="UP000288246">
    <property type="component" value="Unassembled WGS sequence"/>
</dbReference>
<evidence type="ECO:0000256" key="4">
    <source>
        <dbReference type="PIRSR" id="PIRSR600514-1"/>
    </source>
</evidence>
<accession>A0A401UVY6</accession>
<dbReference type="InterPro" id="IPR051923">
    <property type="entry name" value="Glycosyl_Hydrolase_39"/>
</dbReference>
<proteinExistence type="inferred from homology"/>
<dbReference type="GO" id="GO:0005975">
    <property type="term" value="P:carbohydrate metabolic process"/>
    <property type="evidence" value="ECO:0007669"/>
    <property type="project" value="InterPro"/>
</dbReference>
<sequence length="559" mass="61472">MTRVVVPATPLGPLPEAWRHCVGTGRLNLALRADYRESLAMVQRDIGFRHIRGHGLLSDDMGVLRPWSIGDRSGRRHSFTYVDQVHDAFLSLGIRPFVELGFMPSVLASGDDTVFWWKGNITPPSSWSDWTDLVTALVRHLVDRYGIDEVRQWPIEVWNEPNLVQFWKDADQDAYLRLYEVTARAIKDVDASLQVGGPAISPGADDWWQPFADFVTGRDVPCDFLSVHAYASGPAQHVPFGSYQTLKPPQDLLDQFATPRRLLAGHPLADLPVHVTEFNTSYCPDNPIHDTAYNAAYLAPVMVGGGDHVDSFSYWTFCDVFEEAWIPTSFFHGGFGLLTHRQVPKPTYHLFAFLARMGRHVLARGDDHLVCVDDDGRVTVLAWQPVGGTDGAPAHERHELRLSVPVGVGAGGDADGVVGGPATAFVVRERVNEHEGNAFAAWRELGRPFSPTERQVDVLRDLARPSSAHAAYPVVDGRVSLDLSLARHEVTFVEVTPVAETFHEGLDDRRLLGVDDDRLVADPPGTGRAVALLSGARAHVDVGDAELPTPRTPDDGPAG</sequence>
<dbReference type="OrthoDB" id="9776971at2"/>
<evidence type="ECO:0000256" key="1">
    <source>
        <dbReference type="ARBA" id="ARBA00008875"/>
    </source>
</evidence>
<keyword evidence="7" id="KW-1185">Reference proteome</keyword>
<comment type="caution">
    <text evidence="6">The sequence shown here is derived from an EMBL/GenBank/DDBJ whole genome shotgun (WGS) entry which is preliminary data.</text>
</comment>
<dbReference type="PANTHER" id="PTHR12631">
    <property type="entry name" value="ALPHA-L-IDURONIDASE"/>
    <property type="match status" value="1"/>
</dbReference>
<dbReference type="Gene3D" id="2.60.40.1500">
    <property type="entry name" value="Glycosyl hydrolase domain, family 39"/>
    <property type="match status" value="1"/>
</dbReference>
<feature type="active site" description="Proton donor" evidence="4">
    <location>
        <position position="160"/>
    </location>
</feature>
<dbReference type="EMBL" id="BHYL01000034">
    <property type="protein sequence ID" value="GCD18847.1"/>
    <property type="molecule type" value="Genomic_DNA"/>
</dbReference>
<dbReference type="PANTHER" id="PTHR12631:SF10">
    <property type="entry name" value="BETA-XYLOSIDASE-LIKE PROTEIN-RELATED"/>
    <property type="match status" value="1"/>
</dbReference>
<dbReference type="PRINTS" id="PR00745">
    <property type="entry name" value="GLHYDRLASE39"/>
</dbReference>